<keyword evidence="2 4" id="KW-0238">DNA-binding</keyword>
<evidence type="ECO:0000259" key="5">
    <source>
        <dbReference type="PROSITE" id="PS50977"/>
    </source>
</evidence>
<organism evidence="6 7">
    <name type="scientific">Formivibrio citricus</name>
    <dbReference type="NCBI Taxonomy" id="83765"/>
    <lineage>
        <taxon>Bacteria</taxon>
        <taxon>Pseudomonadati</taxon>
        <taxon>Pseudomonadota</taxon>
        <taxon>Betaproteobacteria</taxon>
        <taxon>Neisseriales</taxon>
        <taxon>Chitinibacteraceae</taxon>
        <taxon>Formivibrio</taxon>
    </lineage>
</organism>
<evidence type="ECO:0000256" key="2">
    <source>
        <dbReference type="ARBA" id="ARBA00023125"/>
    </source>
</evidence>
<dbReference type="InterPro" id="IPR050109">
    <property type="entry name" value="HTH-type_TetR-like_transc_reg"/>
</dbReference>
<dbReference type="PANTHER" id="PTHR30055">
    <property type="entry name" value="HTH-TYPE TRANSCRIPTIONAL REGULATOR RUTR"/>
    <property type="match status" value="1"/>
</dbReference>
<dbReference type="PROSITE" id="PS50977">
    <property type="entry name" value="HTH_TETR_2"/>
    <property type="match status" value="1"/>
</dbReference>
<dbReference type="PANTHER" id="PTHR30055:SF234">
    <property type="entry name" value="HTH-TYPE TRANSCRIPTIONAL REGULATOR BETI"/>
    <property type="match status" value="1"/>
</dbReference>
<feature type="DNA-binding region" description="H-T-H motif" evidence="4">
    <location>
        <begin position="34"/>
        <end position="53"/>
    </location>
</feature>
<dbReference type="SUPFAM" id="SSF48498">
    <property type="entry name" value="Tetracyclin repressor-like, C-terminal domain"/>
    <property type="match status" value="1"/>
</dbReference>
<evidence type="ECO:0000313" key="6">
    <source>
        <dbReference type="EMBL" id="SFN87663.1"/>
    </source>
</evidence>
<dbReference type="Pfam" id="PF00440">
    <property type="entry name" value="TetR_N"/>
    <property type="match status" value="1"/>
</dbReference>
<evidence type="ECO:0000256" key="4">
    <source>
        <dbReference type="PROSITE-ProRule" id="PRU00335"/>
    </source>
</evidence>
<dbReference type="Gene3D" id="1.10.357.10">
    <property type="entry name" value="Tetracycline Repressor, domain 2"/>
    <property type="match status" value="1"/>
</dbReference>
<keyword evidence="1" id="KW-0805">Transcription regulation</keyword>
<dbReference type="STRING" id="83765.SAMN05660284_02428"/>
<dbReference type="Proteomes" id="UP000242869">
    <property type="component" value="Unassembled WGS sequence"/>
</dbReference>
<dbReference type="InterPro" id="IPR001647">
    <property type="entry name" value="HTH_TetR"/>
</dbReference>
<dbReference type="InterPro" id="IPR011075">
    <property type="entry name" value="TetR_C"/>
</dbReference>
<evidence type="ECO:0000256" key="3">
    <source>
        <dbReference type="ARBA" id="ARBA00023163"/>
    </source>
</evidence>
<dbReference type="AlphaFoldDB" id="A0A1I5CL73"/>
<dbReference type="RefSeq" id="WP_091196911.1">
    <property type="nucleotide sequence ID" value="NZ_FOVE01000020.1"/>
</dbReference>
<dbReference type="GO" id="GO:0003700">
    <property type="term" value="F:DNA-binding transcription factor activity"/>
    <property type="evidence" value="ECO:0007669"/>
    <property type="project" value="TreeGrafter"/>
</dbReference>
<dbReference type="Pfam" id="PF16925">
    <property type="entry name" value="TetR_C_13"/>
    <property type="match status" value="1"/>
</dbReference>
<gene>
    <name evidence="6" type="ORF">SAMN05660284_02428</name>
</gene>
<evidence type="ECO:0000313" key="7">
    <source>
        <dbReference type="Proteomes" id="UP000242869"/>
    </source>
</evidence>
<reference evidence="7" key="1">
    <citation type="submission" date="2016-10" db="EMBL/GenBank/DDBJ databases">
        <authorList>
            <person name="Varghese N."/>
            <person name="Submissions S."/>
        </authorList>
    </citation>
    <scope>NUCLEOTIDE SEQUENCE [LARGE SCALE GENOMIC DNA]</scope>
    <source>
        <strain evidence="7">DSM 6150</strain>
    </source>
</reference>
<dbReference type="EMBL" id="FOVE01000020">
    <property type="protein sequence ID" value="SFN87663.1"/>
    <property type="molecule type" value="Genomic_DNA"/>
</dbReference>
<accession>A0A1I5CL73</accession>
<dbReference type="InterPro" id="IPR009057">
    <property type="entry name" value="Homeodomain-like_sf"/>
</dbReference>
<dbReference type="GO" id="GO:0000976">
    <property type="term" value="F:transcription cis-regulatory region binding"/>
    <property type="evidence" value="ECO:0007669"/>
    <property type="project" value="TreeGrafter"/>
</dbReference>
<keyword evidence="7" id="KW-1185">Reference proteome</keyword>
<protein>
    <submittedName>
        <fullName evidence="6">Transcriptional regulator, TetR family</fullName>
    </submittedName>
</protein>
<proteinExistence type="predicted"/>
<evidence type="ECO:0000256" key="1">
    <source>
        <dbReference type="ARBA" id="ARBA00023015"/>
    </source>
</evidence>
<sequence>MPSKPPRQSTETRQAEIVSTLLRLAAGRSAAEITTTDIAKAMHLTQGALFKHFPSKEAIRLAVMDWIEEALMQRLLEARQQAATPVAALRAMFMAHVAFVIEHPGAPRLVFGELQQPDDSPVKQRVCQLMQRYRAMLSAILEEATAARLIRPDIDRPAAAALFLGAIQGLVIQSMVAGTVQQLKAQAPAVFNLYLNGLEATP</sequence>
<feature type="domain" description="HTH tetR-type" evidence="5">
    <location>
        <begin position="11"/>
        <end position="71"/>
    </location>
</feature>
<name>A0A1I5CL73_9NEIS</name>
<dbReference type="OrthoDB" id="5293556at2"/>
<dbReference type="SUPFAM" id="SSF46689">
    <property type="entry name" value="Homeodomain-like"/>
    <property type="match status" value="1"/>
</dbReference>
<dbReference type="InterPro" id="IPR036271">
    <property type="entry name" value="Tet_transcr_reg_TetR-rel_C_sf"/>
</dbReference>
<keyword evidence="3" id="KW-0804">Transcription</keyword>